<dbReference type="KEGG" id="pnd:Pla175_34230"/>
<accession>A0A518DC73</accession>
<proteinExistence type="predicted"/>
<evidence type="ECO:0000313" key="3">
    <source>
        <dbReference type="Proteomes" id="UP000317429"/>
    </source>
</evidence>
<evidence type="ECO:0000313" key="2">
    <source>
        <dbReference type="EMBL" id="QDU90024.1"/>
    </source>
</evidence>
<name>A0A518DC73_9BACT</name>
<keyword evidence="3" id="KW-1185">Reference proteome</keyword>
<dbReference type="KEGG" id="pnd:Pla175_24700"/>
<evidence type="ECO:0000313" key="1">
    <source>
        <dbReference type="EMBL" id="QDU89084.1"/>
    </source>
</evidence>
<dbReference type="RefSeq" id="WP_145284889.1">
    <property type="nucleotide sequence ID" value="NZ_CP036291.1"/>
</dbReference>
<dbReference type="Proteomes" id="UP000317429">
    <property type="component" value="Chromosome"/>
</dbReference>
<dbReference type="EMBL" id="CP036291">
    <property type="protein sequence ID" value="QDU90024.1"/>
    <property type="molecule type" value="Genomic_DNA"/>
</dbReference>
<gene>
    <name evidence="1" type="ORF">Pla175_24700</name>
    <name evidence="2" type="ORF">Pla175_34230</name>
</gene>
<sequence length="299" mass="33121">MDITHRVFSTLCATAAIFTSSGEVRADLNAWTIRTVEWLVDSSDTIAIYTTTDDEIALSQVVRVLKGDAGGIELPLKESPSTSGQLWQPRSGGPARLVYVRGKSELLQEVRLARPRWGPDAVRLDYAVYGVSEFGELYLTEERLLAAISDRVAKSQARPADFRETRPKVPVDLSGMSSFSHLSDFPLESTQDTYQLVVPLNAERREHYIALLTDGDAAARCMAIQELYRIHDDVSIAAIREALDCKEAAPAFSPGRWPNHGLHLLTDKDVREAARRMLNRIDEKVGDGYPSSDPLPLSP</sequence>
<dbReference type="EMBL" id="CP036291">
    <property type="protein sequence ID" value="QDU89084.1"/>
    <property type="molecule type" value="Genomic_DNA"/>
</dbReference>
<dbReference type="AlphaFoldDB" id="A0A518DC73"/>
<reference evidence="1 3" key="1">
    <citation type="submission" date="2019-02" db="EMBL/GenBank/DDBJ databases">
        <title>Deep-cultivation of Planctomycetes and their phenomic and genomic characterization uncovers novel biology.</title>
        <authorList>
            <person name="Wiegand S."/>
            <person name="Jogler M."/>
            <person name="Boedeker C."/>
            <person name="Pinto D."/>
            <person name="Vollmers J."/>
            <person name="Rivas-Marin E."/>
            <person name="Kohn T."/>
            <person name="Peeters S.H."/>
            <person name="Heuer A."/>
            <person name="Rast P."/>
            <person name="Oberbeckmann S."/>
            <person name="Bunk B."/>
            <person name="Jeske O."/>
            <person name="Meyerdierks A."/>
            <person name="Storesund J.E."/>
            <person name="Kallscheuer N."/>
            <person name="Luecker S."/>
            <person name="Lage O.M."/>
            <person name="Pohl T."/>
            <person name="Merkel B.J."/>
            <person name="Hornburger P."/>
            <person name="Mueller R.-W."/>
            <person name="Bruemmer F."/>
            <person name="Labrenz M."/>
            <person name="Spormann A.M."/>
            <person name="Op den Camp H."/>
            <person name="Overmann J."/>
            <person name="Amann R."/>
            <person name="Jetten M.S.M."/>
            <person name="Mascher T."/>
            <person name="Medema M.H."/>
            <person name="Devos D.P."/>
            <person name="Kaster A.-K."/>
            <person name="Ovreas L."/>
            <person name="Rohde M."/>
            <person name="Galperin M.Y."/>
            <person name="Jogler C."/>
        </authorList>
    </citation>
    <scope>NUCLEOTIDE SEQUENCE [LARGE SCALE GENOMIC DNA]</scope>
    <source>
        <strain evidence="1 3">Pla175</strain>
    </source>
</reference>
<protein>
    <submittedName>
        <fullName evidence="1">Uncharacterized protein</fullName>
    </submittedName>
</protein>
<organism evidence="1 3">
    <name type="scientific">Pirellulimonas nuda</name>
    <dbReference type="NCBI Taxonomy" id="2528009"/>
    <lineage>
        <taxon>Bacteria</taxon>
        <taxon>Pseudomonadati</taxon>
        <taxon>Planctomycetota</taxon>
        <taxon>Planctomycetia</taxon>
        <taxon>Pirellulales</taxon>
        <taxon>Lacipirellulaceae</taxon>
        <taxon>Pirellulimonas</taxon>
    </lineage>
</organism>